<feature type="compositionally biased region" description="Basic and acidic residues" evidence="13">
    <location>
        <begin position="107"/>
        <end position="126"/>
    </location>
</feature>
<evidence type="ECO:0000256" key="6">
    <source>
        <dbReference type="ARBA" id="ARBA00022664"/>
    </source>
</evidence>
<dbReference type="GO" id="GO:0006397">
    <property type="term" value="P:mRNA processing"/>
    <property type="evidence" value="ECO:0007669"/>
    <property type="project" value="UniProtKB-KW"/>
</dbReference>
<name>A0A8T2T9P1_CERRI</name>
<evidence type="ECO:0000259" key="14">
    <source>
        <dbReference type="SMART" id="SM01044"/>
    </source>
</evidence>
<dbReference type="InterPro" id="IPR018545">
    <property type="entry name" value="Btz_dom"/>
</dbReference>
<feature type="compositionally biased region" description="Acidic residues" evidence="13">
    <location>
        <begin position="45"/>
        <end position="54"/>
    </location>
</feature>
<dbReference type="GO" id="GO:0008380">
    <property type="term" value="P:RNA splicing"/>
    <property type="evidence" value="ECO:0007669"/>
    <property type="project" value="UniProtKB-KW"/>
</dbReference>
<feature type="compositionally biased region" description="Polar residues" evidence="13">
    <location>
        <begin position="668"/>
        <end position="692"/>
    </location>
</feature>
<evidence type="ECO:0000256" key="3">
    <source>
        <dbReference type="ARBA" id="ARBA00009548"/>
    </source>
</evidence>
<feature type="compositionally biased region" description="Basic and acidic residues" evidence="13">
    <location>
        <begin position="265"/>
        <end position="277"/>
    </location>
</feature>
<evidence type="ECO:0000256" key="1">
    <source>
        <dbReference type="ARBA" id="ARBA00004123"/>
    </source>
</evidence>
<dbReference type="GO" id="GO:0000184">
    <property type="term" value="P:nuclear-transcribed mRNA catabolic process, nonsense-mediated decay"/>
    <property type="evidence" value="ECO:0007669"/>
    <property type="project" value="UniProtKB-KW"/>
</dbReference>
<evidence type="ECO:0000313" key="15">
    <source>
        <dbReference type="EMBL" id="KAH7405508.1"/>
    </source>
</evidence>
<keyword evidence="12" id="KW-0539">Nucleus</keyword>
<evidence type="ECO:0000256" key="10">
    <source>
        <dbReference type="ARBA" id="ARBA00023161"/>
    </source>
</evidence>
<keyword evidence="6" id="KW-0507">mRNA processing</keyword>
<comment type="caution">
    <text evidence="15">The sequence shown here is derived from an EMBL/GenBank/DDBJ whole genome shotgun (WGS) entry which is preliminary data.</text>
</comment>
<keyword evidence="5" id="KW-0963">Cytoplasm</keyword>
<dbReference type="EMBL" id="CM035420">
    <property type="protein sequence ID" value="KAH7405509.1"/>
    <property type="molecule type" value="Genomic_DNA"/>
</dbReference>
<feature type="compositionally biased region" description="Basic and acidic residues" evidence="13">
    <location>
        <begin position="1"/>
        <end position="20"/>
    </location>
</feature>
<dbReference type="EMBL" id="CM035420">
    <property type="protein sequence ID" value="KAH7405508.1"/>
    <property type="molecule type" value="Genomic_DNA"/>
</dbReference>
<dbReference type="GO" id="GO:0005737">
    <property type="term" value="C:cytoplasm"/>
    <property type="evidence" value="ECO:0007669"/>
    <property type="project" value="UniProtKB-SubCell"/>
</dbReference>
<dbReference type="AlphaFoldDB" id="A0A8T2T9P1"/>
<evidence type="ECO:0000256" key="7">
    <source>
        <dbReference type="ARBA" id="ARBA00022816"/>
    </source>
</evidence>
<dbReference type="SMART" id="SM01044">
    <property type="entry name" value="Btz"/>
    <property type="match status" value="1"/>
</dbReference>
<evidence type="ECO:0000256" key="2">
    <source>
        <dbReference type="ARBA" id="ARBA00004496"/>
    </source>
</evidence>
<dbReference type="PANTHER" id="PTHR46837">
    <property type="entry name" value="PROTEIN MLN51 HOMOLOG"/>
    <property type="match status" value="1"/>
</dbReference>
<dbReference type="GO" id="GO:0051028">
    <property type="term" value="P:mRNA transport"/>
    <property type="evidence" value="ECO:0007669"/>
    <property type="project" value="UniProtKB-KW"/>
</dbReference>
<dbReference type="OMA" id="EDQAWVH"/>
<sequence>MAAVEHNDGPEPPSERTREEADVEYGSDSDEGTSAMALRRRVASDDEDDVEEEETHLARRDEYYDDELENNEGGPPEDEEGEEEEEEVEEEYEDVEDEGILMAQENKLSKGYDNEEESNFAREGVRKPQGSATNGESNEMASEEKKDAEPFVVPTSGAFYMHDDRFRYNGLARPRRSAGGRRLWEAKDEKPWVHDLFEELQLIEEGYIGQGARGRRGRGRQGRVQSRSRDAGRGRGKSNNRERDFDDSLRTTRRVPGRGRGVRRAKMDDYEFRDSRRATRRIPPPPSHGTEGNTSVQPSNLNPPASQVATKPEDASSKKSTVSSMLKVSSPPFFPTGAVMQNLSVVPGTSKVSEENFAQREVPSVGRMSNTSRGVMKQEVTGFNPAPAMRVSTNPEINSNIVHVPSNGVGEVGIHRNSARGSGSIQQQLPKTGSGGMNQQQWFTRAEASTRTMDQPLSAQSNAVPSSSQPVRMSPVPGISQQTGQATPLAAQSMRVQQPLQAQQQIQAMNQAQTSSVQPAQSQTVVFPMSLPAKPATDLKSSQSISTPHGSNIGNETINRGAQGGNMQQVGRGSVVYGSSSVNNGLRGVVQFSGQPQAGLGVPTLGVNLPGYANQPQFSFPNSAEVTWIPILAGGGSLSSNYNPPYIAVDGGSSAMYYTQQQGTLASNFPSSLGDMNSSKTASSSTVKPSQRTESDDLGQQRRRYSQMTFGEERR</sequence>
<keyword evidence="8" id="KW-0810">Translation regulation</keyword>
<dbReference type="EMBL" id="CM035420">
    <property type="protein sequence ID" value="KAH7405506.1"/>
    <property type="molecule type" value="Genomic_DNA"/>
</dbReference>
<dbReference type="EMBL" id="CM035420">
    <property type="protein sequence ID" value="KAH7405510.1"/>
    <property type="molecule type" value="Genomic_DNA"/>
</dbReference>
<feature type="region of interest" description="Disordered" evidence="13">
    <location>
        <begin position="1"/>
        <end position="150"/>
    </location>
</feature>
<evidence type="ECO:0000256" key="11">
    <source>
        <dbReference type="ARBA" id="ARBA00023187"/>
    </source>
</evidence>
<keyword evidence="11" id="KW-0508">mRNA splicing</keyword>
<dbReference type="Pfam" id="PF09405">
    <property type="entry name" value="Btz"/>
    <property type="match status" value="1"/>
</dbReference>
<keyword evidence="10" id="KW-0866">Nonsense-mediated mRNA decay</keyword>
<dbReference type="GO" id="GO:0035145">
    <property type="term" value="C:exon-exon junction complex"/>
    <property type="evidence" value="ECO:0007669"/>
    <property type="project" value="InterPro"/>
</dbReference>
<evidence type="ECO:0000256" key="8">
    <source>
        <dbReference type="ARBA" id="ARBA00022845"/>
    </source>
</evidence>
<feature type="region of interest" description="Disordered" evidence="13">
    <location>
        <begin position="448"/>
        <end position="490"/>
    </location>
</feature>
<organism evidence="15 16">
    <name type="scientific">Ceratopteris richardii</name>
    <name type="common">Triangle waterfern</name>
    <dbReference type="NCBI Taxonomy" id="49495"/>
    <lineage>
        <taxon>Eukaryota</taxon>
        <taxon>Viridiplantae</taxon>
        <taxon>Streptophyta</taxon>
        <taxon>Embryophyta</taxon>
        <taxon>Tracheophyta</taxon>
        <taxon>Polypodiopsida</taxon>
        <taxon>Polypodiidae</taxon>
        <taxon>Polypodiales</taxon>
        <taxon>Pteridineae</taxon>
        <taxon>Pteridaceae</taxon>
        <taxon>Parkerioideae</taxon>
        <taxon>Ceratopteris</taxon>
    </lineage>
</organism>
<feature type="compositionally biased region" description="Polar residues" evidence="13">
    <location>
        <begin position="130"/>
        <end position="140"/>
    </location>
</feature>
<feature type="compositionally biased region" description="Acidic residues" evidence="13">
    <location>
        <begin position="21"/>
        <end position="31"/>
    </location>
</feature>
<dbReference type="GO" id="GO:0006417">
    <property type="term" value="P:regulation of translation"/>
    <property type="evidence" value="ECO:0007669"/>
    <property type="project" value="UniProtKB-KW"/>
</dbReference>
<dbReference type="OrthoDB" id="660348at2759"/>
<feature type="compositionally biased region" description="Polar residues" evidence="13">
    <location>
        <begin position="448"/>
        <end position="471"/>
    </location>
</feature>
<dbReference type="InterPro" id="IPR044796">
    <property type="entry name" value="MLN51_plant"/>
</dbReference>
<feature type="compositionally biased region" description="Basic residues" evidence="13">
    <location>
        <begin position="251"/>
        <end position="264"/>
    </location>
</feature>
<dbReference type="Proteomes" id="UP000825935">
    <property type="component" value="Chromosome 15"/>
</dbReference>
<evidence type="ECO:0000313" key="16">
    <source>
        <dbReference type="Proteomes" id="UP000825935"/>
    </source>
</evidence>
<evidence type="ECO:0000256" key="13">
    <source>
        <dbReference type="SAM" id="MobiDB-lite"/>
    </source>
</evidence>
<comment type="similarity">
    <text evidence="3">Belongs to the CASC3 family.</text>
</comment>
<comment type="subcellular location">
    <subcellularLocation>
        <location evidence="2">Cytoplasm</location>
    </subcellularLocation>
    <subcellularLocation>
        <location evidence="1">Nucleus</location>
    </subcellularLocation>
</comment>
<protein>
    <recommendedName>
        <fullName evidence="14">Btz domain-containing protein</fullName>
    </recommendedName>
</protein>
<dbReference type="PANTHER" id="PTHR46837:SF5">
    <property type="entry name" value="PROTEIN MLN51 HOMOLOG"/>
    <property type="match status" value="1"/>
</dbReference>
<dbReference type="EMBL" id="CM035420">
    <property type="protein sequence ID" value="KAH7405507.1"/>
    <property type="molecule type" value="Genomic_DNA"/>
</dbReference>
<keyword evidence="4" id="KW-0813">Transport</keyword>
<gene>
    <name evidence="15" type="ORF">KP509_15G073300</name>
</gene>
<evidence type="ECO:0000256" key="4">
    <source>
        <dbReference type="ARBA" id="ARBA00022448"/>
    </source>
</evidence>
<feature type="domain" description="Btz" evidence="14">
    <location>
        <begin position="113"/>
        <end position="213"/>
    </location>
</feature>
<dbReference type="GO" id="GO:0003729">
    <property type="term" value="F:mRNA binding"/>
    <property type="evidence" value="ECO:0007669"/>
    <property type="project" value="InterPro"/>
</dbReference>
<feature type="compositionally biased region" description="Basic and acidic residues" evidence="13">
    <location>
        <begin position="227"/>
        <end position="250"/>
    </location>
</feature>
<evidence type="ECO:0000256" key="9">
    <source>
        <dbReference type="ARBA" id="ARBA00022884"/>
    </source>
</evidence>
<keyword evidence="16" id="KW-1185">Reference proteome</keyword>
<proteinExistence type="inferred from homology"/>
<accession>A0A8T2T9P1</accession>
<evidence type="ECO:0000256" key="5">
    <source>
        <dbReference type="ARBA" id="ARBA00022490"/>
    </source>
</evidence>
<keyword evidence="9" id="KW-0694">RNA-binding</keyword>
<feature type="compositionally biased region" description="Polar residues" evidence="13">
    <location>
        <begin position="290"/>
        <end position="309"/>
    </location>
</feature>
<reference evidence="15" key="1">
    <citation type="submission" date="2021-08" db="EMBL/GenBank/DDBJ databases">
        <title>WGS assembly of Ceratopteris richardii.</title>
        <authorList>
            <person name="Marchant D.B."/>
            <person name="Chen G."/>
            <person name="Jenkins J."/>
            <person name="Shu S."/>
            <person name="Leebens-Mack J."/>
            <person name="Grimwood J."/>
            <person name="Schmutz J."/>
            <person name="Soltis P."/>
            <person name="Soltis D."/>
            <person name="Chen Z.-H."/>
        </authorList>
    </citation>
    <scope>NUCLEOTIDE SEQUENCE</scope>
    <source>
        <strain evidence="15">Whitten #5841</strain>
        <tissue evidence="15">Leaf</tissue>
    </source>
</reference>
<feature type="region of interest" description="Disordered" evidence="13">
    <location>
        <begin position="668"/>
        <end position="715"/>
    </location>
</feature>
<evidence type="ECO:0000256" key="12">
    <source>
        <dbReference type="ARBA" id="ARBA00023242"/>
    </source>
</evidence>
<feature type="region of interest" description="Disordered" evidence="13">
    <location>
        <begin position="205"/>
        <end position="323"/>
    </location>
</feature>
<feature type="compositionally biased region" description="Acidic residues" evidence="13">
    <location>
        <begin position="63"/>
        <end position="99"/>
    </location>
</feature>
<keyword evidence="7" id="KW-0509">mRNA transport</keyword>